<feature type="modified residue" description="4-aspartylphosphate" evidence="2">
    <location>
        <position position="57"/>
    </location>
</feature>
<sequence length="378" mass="41332">MTVRPRILCVDDEPFVLDGLQRYLRVSYDVVTTTQPHEALELLADQEKNPIAAVLSDMRMPEMTGVAMLERAEQLAPDTTRLLLTGDADLHSAIAAINQGHVFRFLLKPCPPEVLKATIAAAAEQHRLVRAERELLEATLKGAVEALMETLSMAQPELFSRAARLRRLVEALCAKLQVPDAWQVEVAAQMGEIAAITLPPSAIAALEGGNPNSEAEAEMLARLPALADGVLARIPRLEAVREIVRHQLPTDRSPVRPMADAAPSGARLLQAVREYDALVWRGMPPDLAVATLSFRKTHDMETLRALAEVGGLRLPNQAVREIDVDDLAVGDELADDLYSAKSVLLVSRGQVITERLLIRVQNYAMTTGLQGRILVVDL</sequence>
<dbReference type="Gene3D" id="1.10.3210.10">
    <property type="entry name" value="Hypothetical protein af1432"/>
    <property type="match status" value="1"/>
</dbReference>
<dbReference type="SUPFAM" id="SSF52172">
    <property type="entry name" value="CheY-like"/>
    <property type="match status" value="1"/>
</dbReference>
<proteinExistence type="predicted"/>
<keyword evidence="1 2" id="KW-0597">Phosphoprotein</keyword>
<evidence type="ECO:0000313" key="5">
    <source>
        <dbReference type="Proteomes" id="UP000242415"/>
    </source>
</evidence>
<accession>A0A1H3QUG1</accession>
<evidence type="ECO:0000256" key="1">
    <source>
        <dbReference type="ARBA" id="ARBA00022553"/>
    </source>
</evidence>
<dbReference type="PROSITE" id="PS50110">
    <property type="entry name" value="RESPONSE_REGULATORY"/>
    <property type="match status" value="1"/>
</dbReference>
<dbReference type="STRING" id="405436.SAMN05444365_106141"/>
<keyword evidence="5" id="KW-1185">Reference proteome</keyword>
<evidence type="ECO:0000256" key="2">
    <source>
        <dbReference type="PROSITE-ProRule" id="PRU00169"/>
    </source>
</evidence>
<dbReference type="Pfam" id="PF13487">
    <property type="entry name" value="HD_5"/>
    <property type="match status" value="1"/>
</dbReference>
<evidence type="ECO:0000313" key="4">
    <source>
        <dbReference type="EMBL" id="SDZ17154.1"/>
    </source>
</evidence>
<dbReference type="Gene3D" id="3.40.50.2300">
    <property type="match status" value="1"/>
</dbReference>
<feature type="domain" description="Response regulatory" evidence="3">
    <location>
        <begin position="6"/>
        <end position="123"/>
    </location>
</feature>
<dbReference type="InterPro" id="IPR001789">
    <property type="entry name" value="Sig_transdc_resp-reg_receiver"/>
</dbReference>
<protein>
    <submittedName>
        <fullName evidence="4">Response regulator receiver domain-containing protein</fullName>
    </submittedName>
</protein>
<dbReference type="CDD" id="cd17569">
    <property type="entry name" value="REC_HupR-like"/>
    <property type="match status" value="1"/>
</dbReference>
<dbReference type="Pfam" id="PF00072">
    <property type="entry name" value="Response_reg"/>
    <property type="match status" value="1"/>
</dbReference>
<reference evidence="5" key="1">
    <citation type="submission" date="2016-10" db="EMBL/GenBank/DDBJ databases">
        <authorList>
            <person name="Varghese N."/>
            <person name="Submissions S."/>
        </authorList>
    </citation>
    <scope>NUCLEOTIDE SEQUENCE [LARGE SCALE GENOMIC DNA]</scope>
    <source>
        <strain evidence="5">DSM 45245</strain>
    </source>
</reference>
<organism evidence="4 5">
    <name type="scientific">Micromonospora pattaloongensis</name>
    <dbReference type="NCBI Taxonomy" id="405436"/>
    <lineage>
        <taxon>Bacteria</taxon>
        <taxon>Bacillati</taxon>
        <taxon>Actinomycetota</taxon>
        <taxon>Actinomycetes</taxon>
        <taxon>Micromonosporales</taxon>
        <taxon>Micromonosporaceae</taxon>
        <taxon>Micromonospora</taxon>
    </lineage>
</organism>
<dbReference type="GO" id="GO:0000160">
    <property type="term" value="P:phosphorelay signal transduction system"/>
    <property type="evidence" value="ECO:0007669"/>
    <property type="project" value="InterPro"/>
</dbReference>
<dbReference type="InterPro" id="IPR050595">
    <property type="entry name" value="Bact_response_regulator"/>
</dbReference>
<dbReference type="EMBL" id="FNPH01000006">
    <property type="protein sequence ID" value="SDZ17154.1"/>
    <property type="molecule type" value="Genomic_DNA"/>
</dbReference>
<name>A0A1H3QUG1_9ACTN</name>
<dbReference type="PANTHER" id="PTHR44591:SF19">
    <property type="entry name" value="TWO-COMPONENT RESPONSE REGULATOR-RELATED"/>
    <property type="match status" value="1"/>
</dbReference>
<gene>
    <name evidence="4" type="ORF">SAMN05444365_106141</name>
</gene>
<dbReference type="OrthoDB" id="9802066at2"/>
<dbReference type="Proteomes" id="UP000242415">
    <property type="component" value="Unassembled WGS sequence"/>
</dbReference>
<dbReference type="AlphaFoldDB" id="A0A1H3QUG1"/>
<evidence type="ECO:0000259" key="3">
    <source>
        <dbReference type="PROSITE" id="PS50110"/>
    </source>
</evidence>
<dbReference type="RefSeq" id="WP_091558654.1">
    <property type="nucleotide sequence ID" value="NZ_FNPH01000006.1"/>
</dbReference>
<dbReference type="PANTHER" id="PTHR44591">
    <property type="entry name" value="STRESS RESPONSE REGULATOR PROTEIN 1"/>
    <property type="match status" value="1"/>
</dbReference>
<dbReference type="InterPro" id="IPR011006">
    <property type="entry name" value="CheY-like_superfamily"/>
</dbReference>
<dbReference type="SMART" id="SM00448">
    <property type="entry name" value="REC"/>
    <property type="match status" value="1"/>
</dbReference>